<gene>
    <name evidence="1" type="ORF">X798_01990</name>
</gene>
<accession>A0A238C134</accession>
<sequence>MAKLLNKKKRPEWEREGFFFSSPHFPECAVTILYRLNVSSLSSPTSAHFHGGEVDVPIDGAGIVPLIQDFTHRMQEGFE</sequence>
<protein>
    <submittedName>
        <fullName evidence="1">Uncharacterized protein</fullName>
    </submittedName>
</protein>
<dbReference type="EMBL" id="KZ269983">
    <property type="protein sequence ID" value="OZC10846.1"/>
    <property type="molecule type" value="Genomic_DNA"/>
</dbReference>
<dbReference type="Proteomes" id="UP000242913">
    <property type="component" value="Unassembled WGS sequence"/>
</dbReference>
<dbReference type="AlphaFoldDB" id="A0A238C134"/>
<organism evidence="1 2">
    <name type="scientific">Onchocerca flexuosa</name>
    <dbReference type="NCBI Taxonomy" id="387005"/>
    <lineage>
        <taxon>Eukaryota</taxon>
        <taxon>Metazoa</taxon>
        <taxon>Ecdysozoa</taxon>
        <taxon>Nematoda</taxon>
        <taxon>Chromadorea</taxon>
        <taxon>Rhabditida</taxon>
        <taxon>Spirurina</taxon>
        <taxon>Spiruromorpha</taxon>
        <taxon>Filarioidea</taxon>
        <taxon>Onchocercidae</taxon>
        <taxon>Onchocerca</taxon>
    </lineage>
</organism>
<proteinExistence type="predicted"/>
<reference evidence="1 2" key="1">
    <citation type="submission" date="2015-12" db="EMBL/GenBank/DDBJ databases">
        <title>Draft genome of the nematode, Onchocerca flexuosa.</title>
        <authorList>
            <person name="Mitreva M."/>
        </authorList>
    </citation>
    <scope>NUCLEOTIDE SEQUENCE [LARGE SCALE GENOMIC DNA]</scope>
    <source>
        <strain evidence="1">Red Deer</strain>
    </source>
</reference>
<evidence type="ECO:0000313" key="2">
    <source>
        <dbReference type="Proteomes" id="UP000242913"/>
    </source>
</evidence>
<name>A0A238C134_9BILA</name>
<keyword evidence="2" id="KW-1185">Reference proteome</keyword>
<evidence type="ECO:0000313" key="1">
    <source>
        <dbReference type="EMBL" id="OZC10846.1"/>
    </source>
</evidence>